<accession>A0ABR0S7G3</accession>
<feature type="region of interest" description="Disordered" evidence="1">
    <location>
        <begin position="1"/>
        <end position="38"/>
    </location>
</feature>
<evidence type="ECO:0000313" key="2">
    <source>
        <dbReference type="EMBL" id="KAK5987710.1"/>
    </source>
</evidence>
<feature type="compositionally biased region" description="Basic and acidic residues" evidence="1">
    <location>
        <begin position="1"/>
        <end position="19"/>
    </location>
</feature>
<organism evidence="2 3">
    <name type="scientific">Cladobotryum mycophilum</name>
    <dbReference type="NCBI Taxonomy" id="491253"/>
    <lineage>
        <taxon>Eukaryota</taxon>
        <taxon>Fungi</taxon>
        <taxon>Dikarya</taxon>
        <taxon>Ascomycota</taxon>
        <taxon>Pezizomycotina</taxon>
        <taxon>Sordariomycetes</taxon>
        <taxon>Hypocreomycetidae</taxon>
        <taxon>Hypocreales</taxon>
        <taxon>Hypocreaceae</taxon>
        <taxon>Cladobotryum</taxon>
    </lineage>
</organism>
<sequence>MQDQDNTAKKDGASREGGEHQNGSADNKGKGKAKDSGIFDRIQESGKLAFNALTAKPIIPEIAQGPKTAAGSARNINPSSILSGESSLSTNQVGPSGSMKTANDAIDSAEAFDDFISGSRTELSSEAMLLQLHGQSVAEHEASDGLAVVDLLSRPDDPDDMMDVLGGGDLLSLEEADRLREALFGPGDKHPSWEKLLDFSPNFVSHPEASHEAALHFGTTDAATARSLWFQQWSDVFTSYNSQVWGDLEPLVAEARLEVKRLRTQSSDVEKMADVNALGRLRQILAHVRGYR</sequence>
<proteinExistence type="predicted"/>
<protein>
    <submittedName>
        <fullName evidence="2">Uncharacterized protein</fullName>
    </submittedName>
</protein>
<evidence type="ECO:0000256" key="1">
    <source>
        <dbReference type="SAM" id="MobiDB-lite"/>
    </source>
</evidence>
<keyword evidence="3" id="KW-1185">Reference proteome</keyword>
<gene>
    <name evidence="2" type="ORF">PT974_11842</name>
</gene>
<feature type="region of interest" description="Disordered" evidence="1">
    <location>
        <begin position="65"/>
        <end position="102"/>
    </location>
</feature>
<feature type="compositionally biased region" description="Polar residues" evidence="1">
    <location>
        <begin position="90"/>
        <end position="101"/>
    </location>
</feature>
<dbReference type="EMBL" id="JAVFKD010000016">
    <property type="protein sequence ID" value="KAK5987710.1"/>
    <property type="molecule type" value="Genomic_DNA"/>
</dbReference>
<dbReference type="Proteomes" id="UP001338125">
    <property type="component" value="Unassembled WGS sequence"/>
</dbReference>
<reference evidence="2 3" key="1">
    <citation type="submission" date="2024-01" db="EMBL/GenBank/DDBJ databases">
        <title>Complete genome of Cladobotryum mycophilum ATHUM6906.</title>
        <authorList>
            <person name="Christinaki A.C."/>
            <person name="Myridakis A.I."/>
            <person name="Kouvelis V.N."/>
        </authorList>
    </citation>
    <scope>NUCLEOTIDE SEQUENCE [LARGE SCALE GENOMIC DNA]</scope>
    <source>
        <strain evidence="2 3">ATHUM6906</strain>
    </source>
</reference>
<name>A0ABR0S7G3_9HYPO</name>
<feature type="compositionally biased region" description="Basic and acidic residues" evidence="1">
    <location>
        <begin position="27"/>
        <end position="38"/>
    </location>
</feature>
<comment type="caution">
    <text evidence="2">The sequence shown here is derived from an EMBL/GenBank/DDBJ whole genome shotgun (WGS) entry which is preliminary data.</text>
</comment>
<evidence type="ECO:0000313" key="3">
    <source>
        <dbReference type="Proteomes" id="UP001338125"/>
    </source>
</evidence>
<feature type="compositionally biased region" description="Low complexity" evidence="1">
    <location>
        <begin position="79"/>
        <end position="89"/>
    </location>
</feature>